<accession>C9R9U3</accession>
<dbReference type="GO" id="GO:0015074">
    <property type="term" value="P:DNA integration"/>
    <property type="evidence" value="ECO:0007669"/>
    <property type="project" value="InterPro"/>
</dbReference>
<protein>
    <submittedName>
        <fullName evidence="7">Integrase family protein</fullName>
    </submittedName>
</protein>
<dbReference type="InterPro" id="IPR011010">
    <property type="entry name" value="DNA_brk_join_enz"/>
</dbReference>
<sequence length="315" mass="36265">MRKLFRLSERLQSTWQEVLEEFCLHQQAQGKAERTLYDYRAWIGRFFRRHPDAWGDYERLRRAVLEHFAHLSHKAPATFNMARKYLKLFFAWCVREGYLPANPVDGIKKRREDGTPRPVSLEAVQKLLTACDRKSFTGLRDYALILFQLDTGVRPGEALKLLPEHFNLRSLEVYIPAQVSKTRAARTVVISPQTARAVQRLLAVRPAAWGSKAPVFCSETGQPMQVSSWTHRLALISRRAGVKVTPYQLRHTAATELLRGGASAFAVARQLGHLHLSTTRRYIQLVEEDLRREHDRASPVARLVPERVRAPRRLD</sequence>
<dbReference type="HOGENOM" id="CLU_027562_9_2_9"/>
<keyword evidence="2 4" id="KW-0238">DNA-binding</keyword>
<dbReference type="STRING" id="429009.Adeg_1994"/>
<dbReference type="PANTHER" id="PTHR30349">
    <property type="entry name" value="PHAGE INTEGRASE-RELATED"/>
    <property type="match status" value="1"/>
</dbReference>
<dbReference type="KEGG" id="adg:Adeg_1994"/>
<gene>
    <name evidence="7" type="ordered locus">Adeg_1994</name>
</gene>
<dbReference type="GO" id="GO:0006310">
    <property type="term" value="P:DNA recombination"/>
    <property type="evidence" value="ECO:0007669"/>
    <property type="project" value="UniProtKB-KW"/>
</dbReference>
<keyword evidence="3" id="KW-0233">DNA recombination</keyword>
<evidence type="ECO:0000259" key="6">
    <source>
        <dbReference type="PROSITE" id="PS51900"/>
    </source>
</evidence>
<evidence type="ECO:0000313" key="7">
    <source>
        <dbReference type="EMBL" id="ACX53072.1"/>
    </source>
</evidence>
<comment type="similarity">
    <text evidence="1">Belongs to the 'phage' integrase family.</text>
</comment>
<dbReference type="PROSITE" id="PS51898">
    <property type="entry name" value="TYR_RECOMBINASE"/>
    <property type="match status" value="1"/>
</dbReference>
<dbReference type="EMBL" id="CP001785">
    <property type="protein sequence ID" value="ACX53072.1"/>
    <property type="molecule type" value="Genomic_DNA"/>
</dbReference>
<dbReference type="GO" id="GO:0003677">
    <property type="term" value="F:DNA binding"/>
    <property type="evidence" value="ECO:0007669"/>
    <property type="project" value="UniProtKB-UniRule"/>
</dbReference>
<evidence type="ECO:0000256" key="4">
    <source>
        <dbReference type="PROSITE-ProRule" id="PRU01248"/>
    </source>
</evidence>
<dbReference type="CDD" id="cd00397">
    <property type="entry name" value="DNA_BRE_C"/>
    <property type="match status" value="1"/>
</dbReference>
<evidence type="ECO:0000313" key="8">
    <source>
        <dbReference type="Proteomes" id="UP000002620"/>
    </source>
</evidence>
<keyword evidence="8" id="KW-1185">Reference proteome</keyword>
<dbReference type="AlphaFoldDB" id="C9R9U3"/>
<dbReference type="InterPro" id="IPR044068">
    <property type="entry name" value="CB"/>
</dbReference>
<reference evidence="7 8" key="1">
    <citation type="submission" date="2009-10" db="EMBL/GenBank/DDBJ databases">
        <title>Complete sequence of chromosome of Ammonifex degensii KC4.</title>
        <authorList>
            <consortium name="US DOE Joint Genome Institute"/>
            <person name="Kerfeld C."/>
            <person name="Goodner B."/>
            <person name="Huber H."/>
            <person name="Stetter K."/>
            <person name="Lucas S."/>
            <person name="Copeland A."/>
            <person name="Lapidus A."/>
            <person name="Glavina del Rio T."/>
            <person name="Dalin E."/>
            <person name="Tice H."/>
            <person name="Bruce D."/>
            <person name="Goodwin L."/>
            <person name="Pitluck S."/>
            <person name="Saunders E."/>
            <person name="Brettin T."/>
            <person name="Detter J.C."/>
            <person name="Han C."/>
            <person name="Larimer F."/>
            <person name="Land M."/>
            <person name="Hauser L."/>
            <person name="Kyrpides N."/>
            <person name="Ovchinnikova G."/>
            <person name="Richardson P."/>
        </authorList>
    </citation>
    <scope>NUCLEOTIDE SEQUENCE [LARGE SCALE GENOMIC DNA]</scope>
    <source>
        <strain evidence="8">DSM 10501 / KC4</strain>
    </source>
</reference>
<dbReference type="Pfam" id="PF00589">
    <property type="entry name" value="Phage_integrase"/>
    <property type="match status" value="1"/>
</dbReference>
<proteinExistence type="inferred from homology"/>
<evidence type="ECO:0000259" key="5">
    <source>
        <dbReference type="PROSITE" id="PS51898"/>
    </source>
</evidence>
<name>C9R9U3_AMMDK</name>
<dbReference type="InterPro" id="IPR010998">
    <property type="entry name" value="Integrase_recombinase_N"/>
</dbReference>
<feature type="domain" description="Core-binding (CB)" evidence="6">
    <location>
        <begin position="13"/>
        <end position="94"/>
    </location>
</feature>
<dbReference type="PROSITE" id="PS51900">
    <property type="entry name" value="CB"/>
    <property type="match status" value="1"/>
</dbReference>
<dbReference type="PANTHER" id="PTHR30349:SF64">
    <property type="entry name" value="PROPHAGE INTEGRASE INTD-RELATED"/>
    <property type="match status" value="1"/>
</dbReference>
<dbReference type="InterPro" id="IPR002104">
    <property type="entry name" value="Integrase_catalytic"/>
</dbReference>
<feature type="domain" description="Tyr recombinase" evidence="5">
    <location>
        <begin position="114"/>
        <end position="295"/>
    </location>
</feature>
<dbReference type="Gene3D" id="1.10.443.10">
    <property type="entry name" value="Intergrase catalytic core"/>
    <property type="match status" value="1"/>
</dbReference>
<dbReference type="OrthoDB" id="9785687at2"/>
<evidence type="ECO:0000256" key="2">
    <source>
        <dbReference type="ARBA" id="ARBA00023125"/>
    </source>
</evidence>
<dbReference type="RefSeq" id="WP_015739949.1">
    <property type="nucleotide sequence ID" value="NC_013385.1"/>
</dbReference>
<dbReference type="eggNOG" id="COG4974">
    <property type="taxonomic scope" value="Bacteria"/>
</dbReference>
<dbReference type="Proteomes" id="UP000002620">
    <property type="component" value="Chromosome"/>
</dbReference>
<organism evidence="7 8">
    <name type="scientific">Ammonifex degensii (strain DSM 10501 / KC4)</name>
    <dbReference type="NCBI Taxonomy" id="429009"/>
    <lineage>
        <taxon>Bacteria</taxon>
        <taxon>Bacillati</taxon>
        <taxon>Bacillota</taxon>
        <taxon>Clostridia</taxon>
        <taxon>Thermoanaerobacterales</taxon>
        <taxon>Thermoanaerobacteraceae</taxon>
        <taxon>Ammonifex</taxon>
    </lineage>
</organism>
<evidence type="ECO:0000256" key="3">
    <source>
        <dbReference type="ARBA" id="ARBA00023172"/>
    </source>
</evidence>
<evidence type="ECO:0000256" key="1">
    <source>
        <dbReference type="ARBA" id="ARBA00008857"/>
    </source>
</evidence>
<dbReference type="InterPro" id="IPR050090">
    <property type="entry name" value="Tyrosine_recombinase_XerCD"/>
</dbReference>
<dbReference type="Gene3D" id="1.10.150.130">
    <property type="match status" value="1"/>
</dbReference>
<dbReference type="InterPro" id="IPR013762">
    <property type="entry name" value="Integrase-like_cat_sf"/>
</dbReference>
<dbReference type="SUPFAM" id="SSF56349">
    <property type="entry name" value="DNA breaking-rejoining enzymes"/>
    <property type="match status" value="1"/>
</dbReference>